<dbReference type="Proteomes" id="UP000078358">
    <property type="component" value="Unassembled WGS sequence"/>
</dbReference>
<keyword evidence="1" id="KW-0812">Transmembrane</keyword>
<accession>A0A179CZC6</accession>
<dbReference type="PANTHER" id="PTHR35867">
    <property type="entry name" value="PROTEIN RSEC"/>
    <property type="match status" value="1"/>
</dbReference>
<feature type="transmembrane region" description="Helical" evidence="1">
    <location>
        <begin position="104"/>
        <end position="121"/>
    </location>
</feature>
<evidence type="ECO:0000313" key="2">
    <source>
        <dbReference type="EMBL" id="OAQ14681.1"/>
    </source>
</evidence>
<dbReference type="PATRIC" id="fig|1261658.3.peg.2030"/>
<comment type="caution">
    <text evidence="2">The sequence shown here is derived from an EMBL/GenBank/DDBJ whole genome shotgun (WGS) entry which is preliminary data.</text>
</comment>
<proteinExistence type="predicted"/>
<dbReference type="InterPro" id="IPR026268">
    <property type="entry name" value="RseC"/>
</dbReference>
<gene>
    <name evidence="2" type="ORF">F480_10150</name>
</gene>
<dbReference type="Pfam" id="PF04246">
    <property type="entry name" value="RseC_MucC"/>
    <property type="match status" value="1"/>
</dbReference>
<dbReference type="PIRSF" id="PIRSF004923">
    <property type="entry name" value="RseC"/>
    <property type="match status" value="1"/>
</dbReference>
<dbReference type="EMBL" id="JACI01000002">
    <property type="protein sequence ID" value="OAQ14681.1"/>
    <property type="molecule type" value="Genomic_DNA"/>
</dbReference>
<protein>
    <submittedName>
        <fullName evidence="2">Sigma-E factor regulatory protein</fullName>
    </submittedName>
</protein>
<dbReference type="RefSeq" id="WP_064318952.1">
    <property type="nucleotide sequence ID" value="NZ_JACI01000002.1"/>
</dbReference>
<evidence type="ECO:0000313" key="3">
    <source>
        <dbReference type="Proteomes" id="UP000078358"/>
    </source>
</evidence>
<reference evidence="2 3" key="1">
    <citation type="submission" date="2014-01" db="EMBL/GenBank/DDBJ databases">
        <authorList>
            <person name="Zuccon D."/>
        </authorList>
    </citation>
    <scope>NUCLEOTIDE SEQUENCE [LARGE SCALE GENOMIC DNA]</scope>
    <source>
        <strain evidence="2 3">Y31</strain>
    </source>
</reference>
<organism evidence="2 3">
    <name type="scientific">Bibersteinia trehalosi Y31</name>
    <dbReference type="NCBI Taxonomy" id="1261658"/>
    <lineage>
        <taxon>Bacteria</taxon>
        <taxon>Pseudomonadati</taxon>
        <taxon>Pseudomonadota</taxon>
        <taxon>Gammaproteobacteria</taxon>
        <taxon>Pasteurellales</taxon>
        <taxon>Pasteurellaceae</taxon>
        <taxon>Bibersteinia</taxon>
    </lineage>
</organism>
<name>A0A179CZC6_BIBTR</name>
<dbReference type="AlphaFoldDB" id="A0A179CZC6"/>
<sequence length="141" mass="15395">MMLEQALVLRYQNGIATIQAFAKSGCGGCVAEGCGTKSLSALVGEKRAPQFDIVVSQHLNSGDQIEIGITENHLLLSVFWLYAVPLFVLIASTLLFSMWFANELVIAGLILCSTLVAFISIKKIIKRQIINGLNPIFVRKL</sequence>
<evidence type="ECO:0000256" key="1">
    <source>
        <dbReference type="SAM" id="Phobius"/>
    </source>
</evidence>
<keyword evidence="1" id="KW-0472">Membrane</keyword>
<keyword evidence="1" id="KW-1133">Transmembrane helix</keyword>
<feature type="transmembrane region" description="Helical" evidence="1">
    <location>
        <begin position="74"/>
        <end position="98"/>
    </location>
</feature>
<dbReference type="PANTHER" id="PTHR35867:SF1">
    <property type="entry name" value="PROTEIN RSEC"/>
    <property type="match status" value="1"/>
</dbReference>
<dbReference type="InterPro" id="IPR007359">
    <property type="entry name" value="SigmaE_reg_RseC_MucC"/>
</dbReference>